<dbReference type="Proteomes" id="UP000634134">
    <property type="component" value="Unassembled WGS sequence"/>
</dbReference>
<feature type="domain" description="Antitoxin SocA-like Panacea" evidence="1">
    <location>
        <begin position="203"/>
        <end position="312"/>
    </location>
</feature>
<keyword evidence="3" id="KW-1185">Reference proteome</keyword>
<comment type="caution">
    <text evidence="2">The sequence shown here is derived from an EMBL/GenBank/DDBJ whole genome shotgun (WGS) entry which is preliminary data.</text>
</comment>
<evidence type="ECO:0000259" key="1">
    <source>
        <dbReference type="Pfam" id="PF13274"/>
    </source>
</evidence>
<dbReference type="Gene3D" id="1.10.260.40">
    <property type="entry name" value="lambda repressor-like DNA-binding domains"/>
    <property type="match status" value="1"/>
</dbReference>
<evidence type="ECO:0000313" key="3">
    <source>
        <dbReference type="Proteomes" id="UP000634134"/>
    </source>
</evidence>
<sequence length="347" mass="40189">MISPITGKEMQVRSEIAPLSFRKENFDVFYQFYECETSGIRFTDDALDKINITQVHNSYRAKYGIPFPDEIRQIRQRYGISANKMSEILGLGANSYRLYETGDVPSVAIGRLILSIKQPEEFIKQVSASSHIISKREADKLITNANLIINEWDKNKKKLFGISFHNNFAGELTGYKTLDLDKVSGIISYFNTVHAISLCKTKLNKLLFYTDFNAYQVYGYSMSGLSYQAIQYGPVPFRYDRLYLKLCESEKITIREKEYGDGIYGDDIRSNEKFDSFDFQDIDIEILEFVANKYGFLQTKIIVDRSHKETAWIENHEDSSLINYRYAFCLNEKISPKVIRELDKDLS</sequence>
<dbReference type="RefSeq" id="WP_194123789.1">
    <property type="nucleotide sequence ID" value="NZ_JACYGY010000002.1"/>
</dbReference>
<name>A0ABR9WJ00_9BACT</name>
<dbReference type="EMBL" id="JACYGY010000002">
    <property type="protein sequence ID" value="MBE9465492.1"/>
    <property type="molecule type" value="Genomic_DNA"/>
</dbReference>
<dbReference type="InterPro" id="IPR010982">
    <property type="entry name" value="Lambda_DNA-bd_dom_sf"/>
</dbReference>
<proteinExistence type="predicted"/>
<organism evidence="2 3">
    <name type="scientific">Dyadobacter subterraneus</name>
    <dbReference type="NCBI Taxonomy" id="2773304"/>
    <lineage>
        <taxon>Bacteria</taxon>
        <taxon>Pseudomonadati</taxon>
        <taxon>Bacteroidota</taxon>
        <taxon>Cytophagia</taxon>
        <taxon>Cytophagales</taxon>
        <taxon>Spirosomataceae</taxon>
        <taxon>Dyadobacter</taxon>
    </lineage>
</organism>
<gene>
    <name evidence="2" type="ORF">IEE83_26720</name>
</gene>
<evidence type="ECO:0000313" key="2">
    <source>
        <dbReference type="EMBL" id="MBE9465492.1"/>
    </source>
</evidence>
<accession>A0ABR9WJ00</accession>
<reference evidence="3" key="1">
    <citation type="submission" date="2023-07" db="EMBL/GenBank/DDBJ databases">
        <title>Dyadobacter sp. nov 'subterranea' isolated from contaminted grondwater.</title>
        <authorList>
            <person name="Szabo I."/>
            <person name="Al-Omari J."/>
            <person name="Szerdahelyi S.G."/>
            <person name="Rado J."/>
        </authorList>
    </citation>
    <scope>NUCLEOTIDE SEQUENCE [LARGE SCALE GENOMIC DNA]</scope>
    <source>
        <strain evidence="3">UP-52</strain>
    </source>
</reference>
<dbReference type="Pfam" id="PF13274">
    <property type="entry name" value="SocA_Panacea"/>
    <property type="match status" value="1"/>
</dbReference>
<protein>
    <submittedName>
        <fullName evidence="2">DUF4065 domain-containing protein</fullName>
    </submittedName>
</protein>
<dbReference type="InterPro" id="IPR025272">
    <property type="entry name" value="SocA_Panacea"/>
</dbReference>